<keyword evidence="2" id="KW-0812">Transmembrane</keyword>
<evidence type="ECO:0000313" key="3">
    <source>
        <dbReference type="EMBL" id="KAF2105725.1"/>
    </source>
</evidence>
<keyword evidence="4" id="KW-1185">Reference proteome</keyword>
<protein>
    <submittedName>
        <fullName evidence="3">Uncharacterized protein</fullName>
    </submittedName>
</protein>
<evidence type="ECO:0000313" key="4">
    <source>
        <dbReference type="Proteomes" id="UP000799770"/>
    </source>
</evidence>
<dbReference type="AlphaFoldDB" id="A0A6A5YF90"/>
<feature type="transmembrane region" description="Helical" evidence="2">
    <location>
        <begin position="115"/>
        <end position="133"/>
    </location>
</feature>
<reference evidence="3" key="1">
    <citation type="journal article" date="2020" name="Stud. Mycol.">
        <title>101 Dothideomycetes genomes: a test case for predicting lifestyles and emergence of pathogens.</title>
        <authorList>
            <person name="Haridas S."/>
            <person name="Albert R."/>
            <person name="Binder M."/>
            <person name="Bloem J."/>
            <person name="Labutti K."/>
            <person name="Salamov A."/>
            <person name="Andreopoulos B."/>
            <person name="Baker S."/>
            <person name="Barry K."/>
            <person name="Bills G."/>
            <person name="Bluhm B."/>
            <person name="Cannon C."/>
            <person name="Castanera R."/>
            <person name="Culley D."/>
            <person name="Daum C."/>
            <person name="Ezra D."/>
            <person name="Gonzalez J."/>
            <person name="Henrissat B."/>
            <person name="Kuo A."/>
            <person name="Liang C."/>
            <person name="Lipzen A."/>
            <person name="Lutzoni F."/>
            <person name="Magnuson J."/>
            <person name="Mondo S."/>
            <person name="Nolan M."/>
            <person name="Ohm R."/>
            <person name="Pangilinan J."/>
            <person name="Park H.-J."/>
            <person name="Ramirez L."/>
            <person name="Alfaro M."/>
            <person name="Sun H."/>
            <person name="Tritt A."/>
            <person name="Yoshinaga Y."/>
            <person name="Zwiers L.-H."/>
            <person name="Turgeon B."/>
            <person name="Goodwin S."/>
            <person name="Spatafora J."/>
            <person name="Crous P."/>
            <person name="Grigoriev I."/>
        </authorList>
    </citation>
    <scope>NUCLEOTIDE SEQUENCE</scope>
    <source>
        <strain evidence="3">CBS 627.86</strain>
    </source>
</reference>
<evidence type="ECO:0000256" key="2">
    <source>
        <dbReference type="SAM" id="Phobius"/>
    </source>
</evidence>
<feature type="region of interest" description="Disordered" evidence="1">
    <location>
        <begin position="56"/>
        <end position="75"/>
    </location>
</feature>
<accession>A0A6A5YF90</accession>
<keyword evidence="2" id="KW-1133">Transmembrane helix</keyword>
<feature type="transmembrane region" description="Helical" evidence="2">
    <location>
        <begin position="86"/>
        <end position="108"/>
    </location>
</feature>
<proteinExistence type="predicted"/>
<gene>
    <name evidence="3" type="ORF">BDV96DRAFT_638676</name>
</gene>
<sequence>MAVRGRSLTDISPPAPLRTPTILTAPSRHPIHTCEYHPHIVLDKILLTLLRSATTMSTEDGSEHPPISRGPEHFSLERNPPETVGFLDYVFVGGNAFVLAFGLVMYHYELDAREAAVVAALVTCACAWAYSVLHG</sequence>
<dbReference type="EMBL" id="ML977373">
    <property type="protein sequence ID" value="KAF2105725.1"/>
    <property type="molecule type" value="Genomic_DNA"/>
</dbReference>
<organism evidence="3 4">
    <name type="scientific">Lophiotrema nucula</name>
    <dbReference type="NCBI Taxonomy" id="690887"/>
    <lineage>
        <taxon>Eukaryota</taxon>
        <taxon>Fungi</taxon>
        <taxon>Dikarya</taxon>
        <taxon>Ascomycota</taxon>
        <taxon>Pezizomycotina</taxon>
        <taxon>Dothideomycetes</taxon>
        <taxon>Pleosporomycetidae</taxon>
        <taxon>Pleosporales</taxon>
        <taxon>Lophiotremataceae</taxon>
        <taxon>Lophiotrema</taxon>
    </lineage>
</organism>
<keyword evidence="2" id="KW-0472">Membrane</keyword>
<evidence type="ECO:0000256" key="1">
    <source>
        <dbReference type="SAM" id="MobiDB-lite"/>
    </source>
</evidence>
<dbReference type="Proteomes" id="UP000799770">
    <property type="component" value="Unassembled WGS sequence"/>
</dbReference>
<name>A0A6A5YF90_9PLEO</name>